<sequence>MTPASFDKNMASHLRERDALICVGYFKLIKDGFCRGRKTVLGKVSFTILTAMFLIDWFELNVIDVTGLVLLIGFVGKKDEGVWLRLD</sequence>
<reference evidence="1 2" key="1">
    <citation type="submission" date="2021-06" db="EMBL/GenBank/DDBJ databases">
        <title>Caerostris extrusa draft genome.</title>
        <authorList>
            <person name="Kono N."/>
            <person name="Arakawa K."/>
        </authorList>
    </citation>
    <scope>NUCLEOTIDE SEQUENCE [LARGE SCALE GENOMIC DNA]</scope>
</reference>
<organism evidence="1 2">
    <name type="scientific">Caerostris extrusa</name>
    <name type="common">Bark spider</name>
    <name type="synonym">Caerostris bankana</name>
    <dbReference type="NCBI Taxonomy" id="172846"/>
    <lineage>
        <taxon>Eukaryota</taxon>
        <taxon>Metazoa</taxon>
        <taxon>Ecdysozoa</taxon>
        <taxon>Arthropoda</taxon>
        <taxon>Chelicerata</taxon>
        <taxon>Arachnida</taxon>
        <taxon>Araneae</taxon>
        <taxon>Araneomorphae</taxon>
        <taxon>Entelegynae</taxon>
        <taxon>Araneoidea</taxon>
        <taxon>Araneidae</taxon>
        <taxon>Caerostris</taxon>
    </lineage>
</organism>
<proteinExistence type="predicted"/>
<evidence type="ECO:0000313" key="2">
    <source>
        <dbReference type="Proteomes" id="UP001054945"/>
    </source>
</evidence>
<evidence type="ECO:0000313" key="1">
    <source>
        <dbReference type="EMBL" id="GIY83192.1"/>
    </source>
</evidence>
<dbReference type="EMBL" id="BPLR01016353">
    <property type="protein sequence ID" value="GIY83192.1"/>
    <property type="molecule type" value="Genomic_DNA"/>
</dbReference>
<name>A0AAV4WKM6_CAEEX</name>
<dbReference type="AlphaFoldDB" id="A0AAV4WKM6"/>
<dbReference type="Proteomes" id="UP001054945">
    <property type="component" value="Unassembled WGS sequence"/>
</dbReference>
<gene>
    <name evidence="1" type="ORF">CEXT_402141</name>
</gene>
<comment type="caution">
    <text evidence="1">The sequence shown here is derived from an EMBL/GenBank/DDBJ whole genome shotgun (WGS) entry which is preliminary data.</text>
</comment>
<keyword evidence="2" id="KW-1185">Reference proteome</keyword>
<protein>
    <submittedName>
        <fullName evidence="1">Uncharacterized protein</fullName>
    </submittedName>
</protein>
<accession>A0AAV4WKM6</accession>